<comment type="caution">
    <text evidence="1">The sequence shown here is derived from an EMBL/GenBank/DDBJ whole genome shotgun (WGS) entry which is preliminary data.</text>
</comment>
<evidence type="ECO:0008006" key="3">
    <source>
        <dbReference type="Google" id="ProtNLM"/>
    </source>
</evidence>
<dbReference type="AlphaFoldDB" id="A0A1G2JMK1"/>
<reference evidence="1 2" key="1">
    <citation type="journal article" date="2016" name="Nat. Commun.">
        <title>Thousands of microbial genomes shed light on interconnected biogeochemical processes in an aquifer system.</title>
        <authorList>
            <person name="Anantharaman K."/>
            <person name="Brown C.T."/>
            <person name="Hug L.A."/>
            <person name="Sharon I."/>
            <person name="Castelle C.J."/>
            <person name="Probst A.J."/>
            <person name="Thomas B.C."/>
            <person name="Singh A."/>
            <person name="Wilkins M.J."/>
            <person name="Karaoz U."/>
            <person name="Brodie E.L."/>
            <person name="Williams K.H."/>
            <person name="Hubbard S.S."/>
            <person name="Banfield J.F."/>
        </authorList>
    </citation>
    <scope>NUCLEOTIDE SEQUENCE [LARGE SCALE GENOMIC DNA]</scope>
</reference>
<gene>
    <name evidence="1" type="ORF">A2561_02020</name>
</gene>
<proteinExistence type="predicted"/>
<evidence type="ECO:0000313" key="2">
    <source>
        <dbReference type="Proteomes" id="UP000178935"/>
    </source>
</evidence>
<accession>A0A1G2JMK1</accession>
<evidence type="ECO:0000313" key="1">
    <source>
        <dbReference type="EMBL" id="OGZ88354.1"/>
    </source>
</evidence>
<dbReference type="EMBL" id="MHPU01000026">
    <property type="protein sequence ID" value="OGZ88354.1"/>
    <property type="molecule type" value="Genomic_DNA"/>
</dbReference>
<protein>
    <recommendedName>
        <fullName evidence="3">Zinc-binding domain-containing protein</fullName>
    </recommendedName>
</protein>
<organism evidence="1 2">
    <name type="scientific">Candidatus Staskawiczbacteria bacterium RIFOXYD1_FULL_32_13</name>
    <dbReference type="NCBI Taxonomy" id="1802234"/>
    <lineage>
        <taxon>Bacteria</taxon>
        <taxon>Candidatus Staskawicziibacteriota</taxon>
    </lineage>
</organism>
<name>A0A1G2JMK1_9BACT</name>
<sequence>MNSAETKNCQNCKKDFVIEPDDFAFYEKMKVPAPTFCPECRLKRRLNWQGYRILYKRKCDFTGDMLITTHHPSSPHKMYRQDIWWSDKWDPKDYGKDYDFSRSFFEQYYELLKTVPLPSLYTAHATMVDSDYCNAASYLKNCYLCFRITGGEDSAYLNTIVDGKNSFDCSFLNHSELCYDSIRINKSYSVFYSENCEECQNVWFSRDLSGCSSCLGCINLRNKQYCIFNEQYSKEDYRKIFESFDFGTIKSVNDFKAKVKEFMKTQPRKAFSGRKNFDVSGEYISNSKNVHDSYLFNNGEDLKFCQFLKDGPAAKCYDFSFFGDGAEWVYECTWTGLGSNNNKFGSWNYSAHDIEYCFGCHNSGNLFGCVGVRKGEYCILNKQYTKEEYFDLVERIKKQMQEAPYIDALGRKYFYGEMLPPEMSPWIYNESTAFEWFPLTKEQVIKEGFLWRDSDSKEYVEATVKVLEHIKDINDELVKEILKCELCGRNYKIIKMELDFYKKMNIPIPLKCPLCRDYARIAQLNSMKIFDRKCAKCGGAIKTSYAPDIPEIVYCESCYQQEVV</sequence>
<dbReference type="Proteomes" id="UP000178935">
    <property type="component" value="Unassembled WGS sequence"/>
</dbReference>